<dbReference type="Pfam" id="PF09956">
    <property type="entry name" value="Phage_cement_2"/>
    <property type="match status" value="1"/>
</dbReference>
<protein>
    <recommendedName>
        <fullName evidence="2">DUF2190 family protein</fullName>
    </recommendedName>
</protein>
<gene>
    <name evidence="1" type="ORF">S01H4_54844</name>
</gene>
<proteinExistence type="predicted"/>
<dbReference type="EMBL" id="BART01031593">
    <property type="protein sequence ID" value="GAH15946.1"/>
    <property type="molecule type" value="Genomic_DNA"/>
</dbReference>
<reference evidence="1" key="1">
    <citation type="journal article" date="2014" name="Front. Microbiol.">
        <title>High frequency of phylogenetically diverse reductive dehalogenase-homologous genes in deep subseafloor sedimentary metagenomes.</title>
        <authorList>
            <person name="Kawai M."/>
            <person name="Futagami T."/>
            <person name="Toyoda A."/>
            <person name="Takaki Y."/>
            <person name="Nishi S."/>
            <person name="Hori S."/>
            <person name="Arai W."/>
            <person name="Tsubouchi T."/>
            <person name="Morono Y."/>
            <person name="Uchiyama I."/>
            <person name="Ito T."/>
            <person name="Fujiyama A."/>
            <person name="Inagaki F."/>
            <person name="Takami H."/>
        </authorList>
    </citation>
    <scope>NUCLEOTIDE SEQUENCE</scope>
    <source>
        <strain evidence="1">Expedition CK06-06</strain>
    </source>
</reference>
<sequence length="124" mass="12570">MAKNLVYRRVRGLKATVPSGALSGDPVVVGSLPGVCIDDADANDEATVDFDGVYALDVEGVDDGGNAAIGAGEPVYFTIGDTPKINAKESGTFFGYLAPDSSVGSGATAAVNVFVHPGYVYVAP</sequence>
<comment type="caution">
    <text evidence="1">The sequence shown here is derived from an EMBL/GenBank/DDBJ whole genome shotgun (WGS) entry which is preliminary data.</text>
</comment>
<name>X1D5D5_9ZZZZ</name>
<organism evidence="1">
    <name type="scientific">marine sediment metagenome</name>
    <dbReference type="NCBI Taxonomy" id="412755"/>
    <lineage>
        <taxon>unclassified sequences</taxon>
        <taxon>metagenomes</taxon>
        <taxon>ecological metagenomes</taxon>
    </lineage>
</organism>
<evidence type="ECO:0008006" key="2">
    <source>
        <dbReference type="Google" id="ProtNLM"/>
    </source>
</evidence>
<dbReference type="AlphaFoldDB" id="X1D5D5"/>
<dbReference type="InterPro" id="IPR011231">
    <property type="entry name" value="Phage_VT1-Sakai_H0018"/>
</dbReference>
<evidence type="ECO:0000313" key="1">
    <source>
        <dbReference type="EMBL" id="GAH15946.1"/>
    </source>
</evidence>
<accession>X1D5D5</accession>